<feature type="region of interest" description="Disordered" evidence="1">
    <location>
        <begin position="34"/>
        <end position="66"/>
    </location>
</feature>
<feature type="compositionally biased region" description="Polar residues" evidence="1">
    <location>
        <begin position="34"/>
        <end position="50"/>
    </location>
</feature>
<comment type="caution">
    <text evidence="3">The sequence shown here is derived from an EMBL/GenBank/DDBJ whole genome shotgun (WGS) entry which is preliminary data.</text>
</comment>
<evidence type="ECO:0000256" key="2">
    <source>
        <dbReference type="SAM" id="SignalP"/>
    </source>
</evidence>
<name>A0ABR7HAN5_9FIRM</name>
<organism evidence="3 4">
    <name type="scientific">Hungatella hominis</name>
    <dbReference type="NCBI Taxonomy" id="2763050"/>
    <lineage>
        <taxon>Bacteria</taxon>
        <taxon>Bacillati</taxon>
        <taxon>Bacillota</taxon>
        <taxon>Clostridia</taxon>
        <taxon>Lachnospirales</taxon>
        <taxon>Lachnospiraceae</taxon>
        <taxon>Hungatella</taxon>
    </lineage>
</organism>
<accession>A0ABR7HAN5</accession>
<evidence type="ECO:0000256" key="1">
    <source>
        <dbReference type="SAM" id="MobiDB-lite"/>
    </source>
</evidence>
<keyword evidence="2" id="KW-0732">Signal</keyword>
<dbReference type="Proteomes" id="UP000634672">
    <property type="component" value="Unassembled WGS sequence"/>
</dbReference>
<gene>
    <name evidence="3" type="ORF">H8S75_20030</name>
</gene>
<proteinExistence type="predicted"/>
<sequence>MKIQRALGLLFLGMALILTACKVENTADTTTELAQNKNSTTSGVDTTATEITPDEEGSVVRGTPDDNGLGQLEYWDIDEFEIWMEQQHERNQRLADNHEKSFYDKGANGGYYCREWTQEDVDTLYGQWQEQLALMKEGYRFTKQIPFDDECGISGVFGPEADEPPVSASGATIITLPNGSRVDLGHFDTTDEAKHAVEEYLSQQVEAGTLTQSEADNILIHGAVDKY</sequence>
<dbReference type="PROSITE" id="PS51257">
    <property type="entry name" value="PROKAR_LIPOPROTEIN"/>
    <property type="match status" value="1"/>
</dbReference>
<feature type="chain" id="PRO_5045878226" evidence="2">
    <location>
        <begin position="21"/>
        <end position="227"/>
    </location>
</feature>
<evidence type="ECO:0000313" key="4">
    <source>
        <dbReference type="Proteomes" id="UP000634672"/>
    </source>
</evidence>
<dbReference type="RefSeq" id="WP_187023107.1">
    <property type="nucleotide sequence ID" value="NZ_JACOPB010000010.1"/>
</dbReference>
<dbReference type="EMBL" id="JACOPB010000010">
    <property type="protein sequence ID" value="MBC5710243.1"/>
    <property type="molecule type" value="Genomic_DNA"/>
</dbReference>
<reference evidence="3 4" key="1">
    <citation type="submission" date="2020-08" db="EMBL/GenBank/DDBJ databases">
        <title>Genome public.</title>
        <authorList>
            <person name="Liu C."/>
            <person name="Sun Q."/>
        </authorList>
    </citation>
    <scope>NUCLEOTIDE SEQUENCE [LARGE SCALE GENOMIC DNA]</scope>
    <source>
        <strain evidence="3 4">NSJ-66</strain>
    </source>
</reference>
<keyword evidence="4" id="KW-1185">Reference proteome</keyword>
<evidence type="ECO:0000313" key="3">
    <source>
        <dbReference type="EMBL" id="MBC5710243.1"/>
    </source>
</evidence>
<protein>
    <submittedName>
        <fullName evidence="3">Uncharacterized protein</fullName>
    </submittedName>
</protein>
<feature type="signal peptide" evidence="2">
    <location>
        <begin position="1"/>
        <end position="20"/>
    </location>
</feature>